<sequence length="355" mass="37999">MSKQRFLFVLVACLAACQQKAPVEPPITIVDVPASAGQSGALSGGSQTPVPVASKADVLKGTNWPGVELTSGEAAISCESDPIAARGGEPLTDLSYAGVNAAVEKCKQAGMLRLNYEGKIATDFTALVERVGNVAERLKIEQRILDLDSSGGHVEDAMKAGDAIGASKWTIRVGDQAICHSACVLILAAGDDRQIAGKVGIHRMIRVDSTATTRAELSQELREVYEKMKEYLERNGASVAVADLMMTVPNRKLRLLSADELVEYGLDGTNAVQDDLERIGLTRKCGEDFVRRKDEFMRAFERECQLPDSSTEAVDACGLTLRESYGFPDRKCPIESPLSAHDADGVRAAGRTGGE</sequence>
<dbReference type="RefSeq" id="WP_310094583.1">
    <property type="nucleotide sequence ID" value="NZ_JAVDTT010000003.1"/>
</dbReference>
<proteinExistence type="predicted"/>
<organism evidence="2 3">
    <name type="scientific">Pseudoxanthomonas sacheonensis</name>
    <dbReference type="NCBI Taxonomy" id="443615"/>
    <lineage>
        <taxon>Bacteria</taxon>
        <taxon>Pseudomonadati</taxon>
        <taxon>Pseudomonadota</taxon>
        <taxon>Gammaproteobacteria</taxon>
        <taxon>Lysobacterales</taxon>
        <taxon>Lysobacteraceae</taxon>
        <taxon>Pseudoxanthomonas</taxon>
    </lineage>
</organism>
<name>A0ABU1RV87_9GAMM</name>
<reference evidence="2 3" key="1">
    <citation type="submission" date="2023-07" db="EMBL/GenBank/DDBJ databases">
        <title>Sorghum-associated microbial communities from plants grown in Nebraska, USA.</title>
        <authorList>
            <person name="Schachtman D."/>
        </authorList>
    </citation>
    <scope>NUCLEOTIDE SEQUENCE [LARGE SCALE GENOMIC DNA]</scope>
    <source>
        <strain evidence="2 3">BE107</strain>
    </source>
</reference>
<keyword evidence="2" id="KW-0378">Hydrolase</keyword>
<keyword evidence="1" id="KW-0732">Signal</keyword>
<dbReference type="InterPro" id="IPR029045">
    <property type="entry name" value="ClpP/crotonase-like_dom_sf"/>
</dbReference>
<evidence type="ECO:0000256" key="1">
    <source>
        <dbReference type="SAM" id="SignalP"/>
    </source>
</evidence>
<dbReference type="GO" id="GO:0008233">
    <property type="term" value="F:peptidase activity"/>
    <property type="evidence" value="ECO:0007669"/>
    <property type="project" value="UniProtKB-KW"/>
</dbReference>
<dbReference type="GO" id="GO:0006508">
    <property type="term" value="P:proteolysis"/>
    <property type="evidence" value="ECO:0007669"/>
    <property type="project" value="UniProtKB-KW"/>
</dbReference>
<evidence type="ECO:0000313" key="3">
    <source>
        <dbReference type="Proteomes" id="UP001254759"/>
    </source>
</evidence>
<keyword evidence="2" id="KW-0645">Protease</keyword>
<protein>
    <submittedName>
        <fullName evidence="2">ATP-dependent protease ClpP protease subunit</fullName>
    </submittedName>
</protein>
<dbReference type="Gene3D" id="3.90.226.10">
    <property type="entry name" value="2-enoyl-CoA Hydratase, Chain A, domain 1"/>
    <property type="match status" value="1"/>
</dbReference>
<feature type="signal peptide" evidence="1">
    <location>
        <begin position="1"/>
        <end position="21"/>
    </location>
</feature>
<dbReference type="Proteomes" id="UP001254759">
    <property type="component" value="Unassembled WGS sequence"/>
</dbReference>
<dbReference type="SUPFAM" id="SSF52096">
    <property type="entry name" value="ClpP/crotonase"/>
    <property type="match status" value="1"/>
</dbReference>
<evidence type="ECO:0000313" key="2">
    <source>
        <dbReference type="EMBL" id="MDR6842502.1"/>
    </source>
</evidence>
<dbReference type="EMBL" id="JAVDTT010000003">
    <property type="protein sequence ID" value="MDR6842502.1"/>
    <property type="molecule type" value="Genomic_DNA"/>
</dbReference>
<feature type="chain" id="PRO_5045056184" evidence="1">
    <location>
        <begin position="22"/>
        <end position="355"/>
    </location>
</feature>
<comment type="caution">
    <text evidence="2">The sequence shown here is derived from an EMBL/GenBank/DDBJ whole genome shotgun (WGS) entry which is preliminary data.</text>
</comment>
<accession>A0ABU1RV87</accession>
<gene>
    <name evidence="2" type="ORF">J2W94_002796</name>
</gene>
<keyword evidence="3" id="KW-1185">Reference proteome</keyword>